<evidence type="ECO:0000256" key="19">
    <source>
        <dbReference type="ARBA" id="ARBA00023170"/>
    </source>
</evidence>
<evidence type="ECO:0000256" key="17">
    <source>
        <dbReference type="ARBA" id="ARBA00022989"/>
    </source>
</evidence>
<evidence type="ECO:0000313" key="30">
    <source>
        <dbReference type="Proteomes" id="UP000604825"/>
    </source>
</evidence>
<dbReference type="FunFam" id="3.80.10.10:FF:000288">
    <property type="entry name" value="LRR receptor-like serine/threonine-protein kinase EFR"/>
    <property type="match status" value="1"/>
</dbReference>
<evidence type="ECO:0000256" key="2">
    <source>
        <dbReference type="ARBA" id="ARBA00004389"/>
    </source>
</evidence>
<dbReference type="GO" id="GO:0005524">
    <property type="term" value="F:ATP binding"/>
    <property type="evidence" value="ECO:0007669"/>
    <property type="project" value="UniProtKB-UniRule"/>
</dbReference>
<sequence>MALLREPLLLTFVFLACSPVSVSTSSNITDHGALMSFKSHVSMDAWGALVQWGNMSVRMCQWPGVTCGLKGRRLGRVVALNLTRLNLVGTITTALGNLTYLRQLDLSSNHFHGILPPELGNLHDLETLVLSQNSIQGYIPPSLANCSRLVIIALDTNKLQGELPSEFRSLQNLKQLYLDENSLTGKIPSSIGSIVSLKELVLQYNNLTGEIPIEIGSIVNLTRLSLGANQLSGTIPASLGNLSALTILSLALNQLEGSIPPMQGLSSLGVLELGANKLEGTIRPWLGNLSSLVIIDLQVNGFVGQIPESLGNLELLTVLSLTDNNLSGSIPHSIGNLHALISLYLNNNELQGSLPRSMFNLSSLEVLVLDYNNLTGVFPPDTGSKLSKLKRFMISDNQFHGNLPSSICNASMLQNIEIVSTFMSGTIPQCLGIHQMNLSVVLLAKSEFEATNDADWGFMSSLTNCSNMRKISLDSNKLKGVLPKSIANLSIGMELFSIEDNKITGTIPGGIGNLVNLKTLDMDKNILLGAIPSSLGKLKKLERLSIPKNTLSGPIPVALGNLTQLTKLLLSVNDFSGPIPSSLKNCPLEVLDLSHNSLSGSIPKELFFISTLSFSMNVAYNSLSGTLPSEVGNLKNLNEIDFSNNMISSEIPNSISECQSLVYLNLSRNILQGTIPVSLGTLRGLFTLDLSYNNLSGAIPETLARLTGISSLNLSFNKLHGGVPTDGVFENATIILITGNDGLCGGIRQLKLPPCLNHTTSKTHQKLAMKVSICSACVFVTLVFVLYVLHQKSQKTKAINIQRSTLSEQYVRISFPELADATNGFASENLIGAGSFGSVYKGRMRVNGQDAVVAVKVFNLLQRGASQSFLAECNTLRCARHRNLVKILTVCSSIDFQGHDFKALIYEFLPNGNLDQWVHQHIMEEYGEQKSLELIARLHIAIDVASSLDYLHKHTPVPIVHCDLKPSNVLLDCDMVAHVGDFGLARFLHEDKDESSGWTSMRGSVGYAAPEYGLGNEVSTHGDVYSFGILLLEMMTGKRPTDNEFGGAIGLRNYVQMALLDKVSVIVDQQLLIDTKDDEPISSNSSTMRNVRIACITSILQVGICCSEEVPTDRPSIGDALKELQAIRDKF</sequence>
<keyword evidence="20" id="KW-0325">Glycoprotein</keyword>
<dbReference type="Pfam" id="PF08263">
    <property type="entry name" value="LRRNT_2"/>
    <property type="match status" value="1"/>
</dbReference>
<evidence type="ECO:0000256" key="23">
    <source>
        <dbReference type="ARBA" id="ARBA00054320"/>
    </source>
</evidence>
<evidence type="ECO:0000256" key="8">
    <source>
        <dbReference type="ARBA" id="ARBA00022553"/>
    </source>
</evidence>
<keyword evidence="30" id="KW-1185">Reference proteome</keyword>
<dbReference type="InterPro" id="IPR051809">
    <property type="entry name" value="Plant_receptor-like_S/T_kinase"/>
</dbReference>
<evidence type="ECO:0000256" key="9">
    <source>
        <dbReference type="ARBA" id="ARBA00022614"/>
    </source>
</evidence>
<keyword evidence="16 26" id="KW-0067">ATP-binding</keyword>
<evidence type="ECO:0000256" key="11">
    <source>
        <dbReference type="ARBA" id="ARBA00022692"/>
    </source>
</evidence>
<dbReference type="AlphaFoldDB" id="A0A811S8X1"/>
<dbReference type="InterPro" id="IPR001611">
    <property type="entry name" value="Leu-rich_rpt"/>
</dbReference>
<keyword evidence="8" id="KW-0597">Phosphoprotein</keyword>
<evidence type="ECO:0000256" key="15">
    <source>
        <dbReference type="ARBA" id="ARBA00022777"/>
    </source>
</evidence>
<comment type="catalytic activity">
    <reaction evidence="21">
        <text>L-threonyl-[protein] + ATP = O-phospho-L-threonyl-[protein] + ADP + H(+)</text>
        <dbReference type="Rhea" id="RHEA:46608"/>
        <dbReference type="Rhea" id="RHEA-COMP:11060"/>
        <dbReference type="Rhea" id="RHEA-COMP:11605"/>
        <dbReference type="ChEBI" id="CHEBI:15378"/>
        <dbReference type="ChEBI" id="CHEBI:30013"/>
        <dbReference type="ChEBI" id="CHEBI:30616"/>
        <dbReference type="ChEBI" id="CHEBI:61977"/>
        <dbReference type="ChEBI" id="CHEBI:456216"/>
        <dbReference type="EC" id="2.7.11.1"/>
    </reaction>
</comment>
<keyword evidence="15" id="KW-0418">Kinase</keyword>
<name>A0A811S8X1_9POAL</name>
<keyword evidence="12 27" id="KW-0732">Signal</keyword>
<dbReference type="Gene3D" id="3.80.10.10">
    <property type="entry name" value="Ribonuclease Inhibitor"/>
    <property type="match status" value="5"/>
</dbReference>
<keyword evidence="17" id="KW-1133">Transmembrane helix</keyword>
<dbReference type="Pfam" id="PF23598">
    <property type="entry name" value="LRR_14"/>
    <property type="match status" value="1"/>
</dbReference>
<dbReference type="PANTHER" id="PTHR27008">
    <property type="entry name" value="OS04G0122200 PROTEIN"/>
    <property type="match status" value="1"/>
</dbReference>
<dbReference type="Gene3D" id="3.30.200.20">
    <property type="entry name" value="Phosphorylase Kinase, domain 1"/>
    <property type="match status" value="1"/>
</dbReference>
<dbReference type="FunFam" id="3.80.10.10:FF:000095">
    <property type="entry name" value="LRR receptor-like serine/threonine-protein kinase GSO1"/>
    <property type="match status" value="1"/>
</dbReference>
<dbReference type="PROSITE" id="PS51257">
    <property type="entry name" value="PROKAR_LIPOPROTEIN"/>
    <property type="match status" value="1"/>
</dbReference>
<dbReference type="InterPro" id="IPR001245">
    <property type="entry name" value="Ser-Thr/Tyr_kinase_cat_dom"/>
</dbReference>
<comment type="function">
    <text evidence="24">The processed protein kinase Xa21 chain released by protein cleavage after X.oryzae pv. oryzae protein Ax21 detection translocates into the nucleus where it can bind and regulate WRKY62, a transcription factor. Confers resistance to the bacterial pathogen X.oryzae pv. oryzae (Xoo).</text>
</comment>
<keyword evidence="11" id="KW-0812">Transmembrane</keyword>
<dbReference type="GO" id="GO:0005886">
    <property type="term" value="C:plasma membrane"/>
    <property type="evidence" value="ECO:0007669"/>
    <property type="project" value="UniProtKB-SubCell"/>
</dbReference>
<dbReference type="GO" id="GO:0005789">
    <property type="term" value="C:endoplasmic reticulum membrane"/>
    <property type="evidence" value="ECO:0007669"/>
    <property type="project" value="UniProtKB-SubCell"/>
</dbReference>
<dbReference type="EC" id="2.7.11.1" evidence="5"/>
<evidence type="ECO:0000256" key="22">
    <source>
        <dbReference type="ARBA" id="ARBA00048679"/>
    </source>
</evidence>
<keyword evidence="14 26" id="KW-0547">Nucleotide-binding</keyword>
<evidence type="ECO:0000256" key="14">
    <source>
        <dbReference type="ARBA" id="ARBA00022741"/>
    </source>
</evidence>
<evidence type="ECO:0000256" key="3">
    <source>
        <dbReference type="ARBA" id="ARBA00004479"/>
    </source>
</evidence>
<dbReference type="FunFam" id="3.80.10.10:FF:000544">
    <property type="entry name" value="Leucine-rich repeat receptor-like serine/threonine-protein kinase BAM3"/>
    <property type="match status" value="1"/>
</dbReference>
<feature type="signal peptide" evidence="27">
    <location>
        <begin position="1"/>
        <end position="24"/>
    </location>
</feature>
<dbReference type="InterPro" id="IPR055414">
    <property type="entry name" value="LRR_R13L4/SHOC2-like"/>
</dbReference>
<dbReference type="SMART" id="SM00369">
    <property type="entry name" value="LRR_TYP"/>
    <property type="match status" value="12"/>
</dbReference>
<keyword evidence="19" id="KW-0675">Receptor</keyword>
<dbReference type="InterPro" id="IPR008271">
    <property type="entry name" value="Ser/Thr_kinase_AS"/>
</dbReference>
<dbReference type="FunFam" id="1.10.510.10:FF:000358">
    <property type="entry name" value="Putative leucine-rich repeat receptor-like serine/threonine-protein kinase"/>
    <property type="match status" value="1"/>
</dbReference>
<dbReference type="SUPFAM" id="SSF52047">
    <property type="entry name" value="RNI-like"/>
    <property type="match status" value="1"/>
</dbReference>
<dbReference type="PANTHER" id="PTHR27008:SF538">
    <property type="entry name" value="PROTEIN KINASE DOMAIN-CONTAINING PROTEIN"/>
    <property type="match status" value="1"/>
</dbReference>
<dbReference type="InterPro" id="IPR032675">
    <property type="entry name" value="LRR_dom_sf"/>
</dbReference>
<dbReference type="InterPro" id="IPR000719">
    <property type="entry name" value="Prot_kinase_dom"/>
</dbReference>
<dbReference type="InterPro" id="IPR003591">
    <property type="entry name" value="Leu-rich_rpt_typical-subtyp"/>
</dbReference>
<comment type="caution">
    <text evidence="29">The sequence shown here is derived from an EMBL/GenBank/DDBJ whole genome shotgun (WGS) entry which is preliminary data.</text>
</comment>
<evidence type="ECO:0000256" key="18">
    <source>
        <dbReference type="ARBA" id="ARBA00023136"/>
    </source>
</evidence>
<keyword evidence="7" id="KW-0723">Serine/threonine-protein kinase</keyword>
<dbReference type="InterPro" id="IPR011009">
    <property type="entry name" value="Kinase-like_dom_sf"/>
</dbReference>
<accession>A0A811S8X1</accession>
<feature type="binding site" evidence="26">
    <location>
        <position position="856"/>
    </location>
    <ligand>
        <name>ATP</name>
        <dbReference type="ChEBI" id="CHEBI:30616"/>
    </ligand>
</feature>
<gene>
    <name evidence="29" type="ORF">NCGR_LOCUS62772</name>
</gene>
<dbReference type="Pfam" id="PF07714">
    <property type="entry name" value="PK_Tyr_Ser-Thr"/>
    <property type="match status" value="1"/>
</dbReference>
<evidence type="ECO:0000259" key="28">
    <source>
        <dbReference type="PROSITE" id="PS50011"/>
    </source>
</evidence>
<dbReference type="Gene3D" id="1.10.510.10">
    <property type="entry name" value="Transferase(Phosphotransferase) domain 1"/>
    <property type="match status" value="1"/>
</dbReference>
<keyword evidence="18" id="KW-0472">Membrane</keyword>
<dbReference type="SMART" id="SM00365">
    <property type="entry name" value="LRR_SD22"/>
    <property type="match status" value="6"/>
</dbReference>
<evidence type="ECO:0000313" key="29">
    <source>
        <dbReference type="EMBL" id="CAD6338674.1"/>
    </source>
</evidence>
<keyword evidence="6" id="KW-1003">Cell membrane</keyword>
<dbReference type="FunFam" id="3.30.200.20:FF:000432">
    <property type="entry name" value="LRR receptor-like serine/threonine-protein kinase EFR"/>
    <property type="match status" value="1"/>
</dbReference>
<protein>
    <recommendedName>
        <fullName evidence="25">Receptor kinase-like protein Xa21</fullName>
        <ecNumber evidence="5">2.7.11.1</ecNumber>
    </recommendedName>
</protein>
<evidence type="ECO:0000256" key="4">
    <source>
        <dbReference type="ARBA" id="ARBA00008684"/>
    </source>
</evidence>
<comment type="similarity">
    <text evidence="4">Belongs to the protein kinase superfamily. Ser/Thr protein kinase family.</text>
</comment>
<dbReference type="EMBL" id="CAJGYO010000019">
    <property type="protein sequence ID" value="CAD6338674.1"/>
    <property type="molecule type" value="Genomic_DNA"/>
</dbReference>
<dbReference type="PRINTS" id="PR00019">
    <property type="entry name" value="LEURICHRPT"/>
</dbReference>
<evidence type="ECO:0000256" key="5">
    <source>
        <dbReference type="ARBA" id="ARBA00012513"/>
    </source>
</evidence>
<dbReference type="Pfam" id="PF13855">
    <property type="entry name" value="LRR_8"/>
    <property type="match status" value="2"/>
</dbReference>
<evidence type="ECO:0000256" key="1">
    <source>
        <dbReference type="ARBA" id="ARBA00004162"/>
    </source>
</evidence>
<keyword evidence="10" id="KW-0808">Transferase</keyword>
<evidence type="ECO:0000256" key="6">
    <source>
        <dbReference type="ARBA" id="ARBA00022475"/>
    </source>
</evidence>
<reference evidence="29" key="1">
    <citation type="submission" date="2020-10" db="EMBL/GenBank/DDBJ databases">
        <authorList>
            <person name="Han B."/>
            <person name="Lu T."/>
            <person name="Zhao Q."/>
            <person name="Huang X."/>
            <person name="Zhao Y."/>
        </authorList>
    </citation>
    <scope>NUCLEOTIDE SEQUENCE</scope>
</reference>
<evidence type="ECO:0000256" key="24">
    <source>
        <dbReference type="ARBA" id="ARBA00056628"/>
    </source>
</evidence>
<evidence type="ECO:0000256" key="20">
    <source>
        <dbReference type="ARBA" id="ARBA00023180"/>
    </source>
</evidence>
<evidence type="ECO:0000256" key="12">
    <source>
        <dbReference type="ARBA" id="ARBA00022729"/>
    </source>
</evidence>
<evidence type="ECO:0000256" key="25">
    <source>
        <dbReference type="ARBA" id="ARBA00072040"/>
    </source>
</evidence>
<evidence type="ECO:0000256" key="21">
    <source>
        <dbReference type="ARBA" id="ARBA00047899"/>
    </source>
</evidence>
<evidence type="ECO:0000256" key="10">
    <source>
        <dbReference type="ARBA" id="ARBA00022679"/>
    </source>
</evidence>
<keyword evidence="9" id="KW-0433">Leucine-rich repeat</keyword>
<dbReference type="SUPFAM" id="SSF52058">
    <property type="entry name" value="L domain-like"/>
    <property type="match status" value="1"/>
</dbReference>
<keyword evidence="13" id="KW-0677">Repeat</keyword>
<dbReference type="Pfam" id="PF00560">
    <property type="entry name" value="LRR_1"/>
    <property type="match status" value="7"/>
</dbReference>
<dbReference type="PROSITE" id="PS00108">
    <property type="entry name" value="PROTEIN_KINASE_ST"/>
    <property type="match status" value="1"/>
</dbReference>
<dbReference type="InterPro" id="IPR013210">
    <property type="entry name" value="LRR_N_plant-typ"/>
</dbReference>
<evidence type="ECO:0000256" key="16">
    <source>
        <dbReference type="ARBA" id="ARBA00022840"/>
    </source>
</evidence>
<dbReference type="SUPFAM" id="SSF56112">
    <property type="entry name" value="Protein kinase-like (PK-like)"/>
    <property type="match status" value="1"/>
</dbReference>
<dbReference type="SMART" id="SM00220">
    <property type="entry name" value="S_TKc"/>
    <property type="match status" value="1"/>
</dbReference>
<proteinExistence type="inferred from homology"/>
<comment type="catalytic activity">
    <reaction evidence="22">
        <text>L-seryl-[protein] + ATP = O-phospho-L-seryl-[protein] + ADP + H(+)</text>
        <dbReference type="Rhea" id="RHEA:17989"/>
        <dbReference type="Rhea" id="RHEA-COMP:9863"/>
        <dbReference type="Rhea" id="RHEA-COMP:11604"/>
        <dbReference type="ChEBI" id="CHEBI:15378"/>
        <dbReference type="ChEBI" id="CHEBI:29999"/>
        <dbReference type="ChEBI" id="CHEBI:30616"/>
        <dbReference type="ChEBI" id="CHEBI:83421"/>
        <dbReference type="ChEBI" id="CHEBI:456216"/>
        <dbReference type="EC" id="2.7.11.1"/>
    </reaction>
</comment>
<dbReference type="PROSITE" id="PS00107">
    <property type="entry name" value="PROTEIN_KINASE_ATP"/>
    <property type="match status" value="1"/>
</dbReference>
<feature type="chain" id="PRO_5032689866" description="Receptor kinase-like protein Xa21" evidence="27">
    <location>
        <begin position="25"/>
        <end position="1131"/>
    </location>
</feature>
<dbReference type="OrthoDB" id="676979at2759"/>
<evidence type="ECO:0000256" key="26">
    <source>
        <dbReference type="PROSITE-ProRule" id="PRU10141"/>
    </source>
</evidence>
<evidence type="ECO:0000256" key="13">
    <source>
        <dbReference type="ARBA" id="ARBA00022737"/>
    </source>
</evidence>
<evidence type="ECO:0000256" key="7">
    <source>
        <dbReference type="ARBA" id="ARBA00022527"/>
    </source>
</evidence>
<feature type="domain" description="Protein kinase" evidence="28">
    <location>
        <begin position="825"/>
        <end position="1131"/>
    </location>
</feature>
<dbReference type="FunFam" id="3.80.10.10:FF:000627">
    <property type="entry name" value="Probable leucine-rich repeat receptor-like protein kinase At2g33170"/>
    <property type="match status" value="1"/>
</dbReference>
<dbReference type="InterPro" id="IPR017441">
    <property type="entry name" value="Protein_kinase_ATP_BS"/>
</dbReference>
<comment type="function">
    <text evidence="23">Receptor kinase that detects X.oryzae pv. oryzae protein Ax21 to promote innate immunity. Following X.oryzae pv. oryzae protein Ax21 detection, undergoes cleavage, releasing the processed protein kinase Xa21 chain.</text>
</comment>
<comment type="subcellular location">
    <subcellularLocation>
        <location evidence="1">Cell membrane</location>
        <topology evidence="1">Single-pass membrane protein</topology>
    </subcellularLocation>
    <subcellularLocation>
        <location evidence="2">Endoplasmic reticulum membrane</location>
        <topology evidence="2">Single-pass membrane protein</topology>
    </subcellularLocation>
    <subcellularLocation>
        <location evidence="3">Membrane</location>
        <topology evidence="3">Single-pass type I membrane protein</topology>
    </subcellularLocation>
</comment>
<evidence type="ECO:0000256" key="27">
    <source>
        <dbReference type="SAM" id="SignalP"/>
    </source>
</evidence>
<organism evidence="29 30">
    <name type="scientific">Miscanthus lutarioriparius</name>
    <dbReference type="NCBI Taxonomy" id="422564"/>
    <lineage>
        <taxon>Eukaryota</taxon>
        <taxon>Viridiplantae</taxon>
        <taxon>Streptophyta</taxon>
        <taxon>Embryophyta</taxon>
        <taxon>Tracheophyta</taxon>
        <taxon>Spermatophyta</taxon>
        <taxon>Magnoliopsida</taxon>
        <taxon>Liliopsida</taxon>
        <taxon>Poales</taxon>
        <taxon>Poaceae</taxon>
        <taxon>PACMAD clade</taxon>
        <taxon>Panicoideae</taxon>
        <taxon>Andropogonodae</taxon>
        <taxon>Andropogoneae</taxon>
        <taxon>Saccharinae</taxon>
        <taxon>Miscanthus</taxon>
    </lineage>
</organism>
<dbReference type="GO" id="GO:0004674">
    <property type="term" value="F:protein serine/threonine kinase activity"/>
    <property type="evidence" value="ECO:0007669"/>
    <property type="project" value="UniProtKB-KW"/>
</dbReference>
<dbReference type="Proteomes" id="UP000604825">
    <property type="component" value="Unassembled WGS sequence"/>
</dbReference>
<dbReference type="PROSITE" id="PS50011">
    <property type="entry name" value="PROTEIN_KINASE_DOM"/>
    <property type="match status" value="1"/>
</dbReference>